<evidence type="ECO:0008006" key="5">
    <source>
        <dbReference type="Google" id="ProtNLM"/>
    </source>
</evidence>
<keyword evidence="4" id="KW-1185">Reference proteome</keyword>
<sequence length="392" mass="44279">MRAVLCVFLLAFSAYAGNVKTAGVSAGDAATRDLQLREFGMVFHPQTYGYLGANLLYFPLPVQTKLSTEYGKHEGYVLRQNFAAYFADSLGKSPWQLGVLWWFERHGWDSEDFLLFPHYGDFSLIRSVQTAGVTLSRPDLGWGIAGGIQYSNPEFVGRGYEAETDSLFEWAAFTWSSFSVQTSFHHSHFRHARLSLNLESKQVLGGHSSGPWTYLPNIDIALYDRNGDSNDSLRLSWEQNLIAQRLYAEVLVYFPDKALRSVSLKYYPDPSKIVSFDVTCYRKPGGDLLWGGGITMPFIRVAYNHADDIENVFGLRGTWIVQFHLGIEKILDKFVGLNGSRSTPMMTRSIDTDESLKKQRREEREKTLRSSDGLSSRTKEITAKGIVVEEAK</sequence>
<organism evidence="3 4">
    <name type="scientific">Fibrobacter intestinalis</name>
    <dbReference type="NCBI Taxonomy" id="28122"/>
    <lineage>
        <taxon>Bacteria</taxon>
        <taxon>Pseudomonadati</taxon>
        <taxon>Fibrobacterota</taxon>
        <taxon>Fibrobacteria</taxon>
        <taxon>Fibrobacterales</taxon>
        <taxon>Fibrobacteraceae</taxon>
        <taxon>Fibrobacter</taxon>
    </lineage>
</organism>
<evidence type="ECO:0000256" key="1">
    <source>
        <dbReference type="SAM" id="MobiDB-lite"/>
    </source>
</evidence>
<proteinExistence type="predicted"/>
<dbReference type="EMBL" id="FRAW01000032">
    <property type="protein sequence ID" value="SHL06498.1"/>
    <property type="molecule type" value="Genomic_DNA"/>
</dbReference>
<dbReference type="AlphaFoldDB" id="A0A1M6XKQ5"/>
<feature type="region of interest" description="Disordered" evidence="1">
    <location>
        <begin position="345"/>
        <end position="377"/>
    </location>
</feature>
<evidence type="ECO:0000313" key="3">
    <source>
        <dbReference type="EMBL" id="SHL06498.1"/>
    </source>
</evidence>
<keyword evidence="2" id="KW-0732">Signal</keyword>
<gene>
    <name evidence="3" type="ORF">SAMN05720469_13212</name>
</gene>
<reference evidence="4" key="1">
    <citation type="submission" date="2016-11" db="EMBL/GenBank/DDBJ databases">
        <authorList>
            <person name="Varghese N."/>
            <person name="Submissions S."/>
        </authorList>
    </citation>
    <scope>NUCLEOTIDE SEQUENCE [LARGE SCALE GENOMIC DNA]</scope>
    <source>
        <strain evidence="4">UWOS</strain>
    </source>
</reference>
<name>A0A1M6XKQ5_9BACT</name>
<feature type="chain" id="PRO_5013336976" description="Exopolysaccharide biosynthesis protein YbjH" evidence="2">
    <location>
        <begin position="17"/>
        <end position="392"/>
    </location>
</feature>
<protein>
    <recommendedName>
        <fullName evidence="5">Exopolysaccharide biosynthesis protein YbjH</fullName>
    </recommendedName>
</protein>
<dbReference type="RefSeq" id="WP_073305738.1">
    <property type="nucleotide sequence ID" value="NZ_JAQYFD010000023.1"/>
</dbReference>
<accession>A0A1M6XKQ5</accession>
<evidence type="ECO:0000256" key="2">
    <source>
        <dbReference type="SAM" id="SignalP"/>
    </source>
</evidence>
<evidence type="ECO:0000313" key="4">
    <source>
        <dbReference type="Proteomes" id="UP000184275"/>
    </source>
</evidence>
<dbReference type="Proteomes" id="UP000184275">
    <property type="component" value="Unassembled WGS sequence"/>
</dbReference>
<feature type="compositionally biased region" description="Basic and acidic residues" evidence="1">
    <location>
        <begin position="350"/>
        <end position="369"/>
    </location>
</feature>
<feature type="signal peptide" evidence="2">
    <location>
        <begin position="1"/>
        <end position="16"/>
    </location>
</feature>